<reference evidence="3" key="1">
    <citation type="submission" date="2020-10" db="EMBL/GenBank/DDBJ databases">
        <authorList>
            <person name="Han B."/>
            <person name="Lu T."/>
            <person name="Zhao Q."/>
            <person name="Huang X."/>
            <person name="Zhao Y."/>
        </authorList>
    </citation>
    <scope>NUCLEOTIDE SEQUENCE</scope>
</reference>
<dbReference type="PANTHER" id="PTHR14255">
    <property type="entry name" value="CEREBLON"/>
    <property type="match status" value="1"/>
</dbReference>
<dbReference type="PANTHER" id="PTHR14255:SF35">
    <property type="entry name" value="OS01G0786700 PROTEIN"/>
    <property type="match status" value="1"/>
</dbReference>
<proteinExistence type="inferred from homology"/>
<name>A0A811N7I5_9POAL</name>
<feature type="transmembrane region" description="Helical" evidence="2">
    <location>
        <begin position="165"/>
        <end position="190"/>
    </location>
</feature>
<dbReference type="EMBL" id="CAJGYO010000003">
    <property type="protein sequence ID" value="CAD6220231.1"/>
    <property type="molecule type" value="Genomic_DNA"/>
</dbReference>
<feature type="transmembrane region" description="Helical" evidence="2">
    <location>
        <begin position="104"/>
        <end position="126"/>
    </location>
</feature>
<keyword evidence="2" id="KW-1133">Transmembrane helix</keyword>
<gene>
    <name evidence="3" type="ORF">NCGR_LOCUS13780</name>
</gene>
<comment type="similarity">
    <text evidence="1">Belongs to the 4-toluene sulfonate uptake permease (TSUP) (TC 2.A.102) family.</text>
</comment>
<dbReference type="GO" id="GO:0016567">
    <property type="term" value="P:protein ubiquitination"/>
    <property type="evidence" value="ECO:0007669"/>
    <property type="project" value="TreeGrafter"/>
</dbReference>
<dbReference type="OrthoDB" id="434519at2759"/>
<accession>A0A811N7I5</accession>
<feature type="transmembrane region" description="Helical" evidence="2">
    <location>
        <begin position="132"/>
        <end position="153"/>
    </location>
</feature>
<keyword evidence="2" id="KW-0472">Membrane</keyword>
<evidence type="ECO:0000256" key="1">
    <source>
        <dbReference type="ARBA" id="ARBA00009142"/>
    </source>
</evidence>
<keyword evidence="4" id="KW-1185">Reference proteome</keyword>
<keyword evidence="2" id="KW-0812">Transmembrane</keyword>
<comment type="caution">
    <text evidence="3">The sequence shown here is derived from an EMBL/GenBank/DDBJ whole genome shotgun (WGS) entry which is preliminary data.</text>
</comment>
<feature type="transmembrane region" description="Helical" evidence="2">
    <location>
        <begin position="41"/>
        <end position="60"/>
    </location>
</feature>
<dbReference type="AlphaFoldDB" id="A0A811N7I5"/>
<organism evidence="3 4">
    <name type="scientific">Miscanthus lutarioriparius</name>
    <dbReference type="NCBI Taxonomy" id="422564"/>
    <lineage>
        <taxon>Eukaryota</taxon>
        <taxon>Viridiplantae</taxon>
        <taxon>Streptophyta</taxon>
        <taxon>Embryophyta</taxon>
        <taxon>Tracheophyta</taxon>
        <taxon>Spermatophyta</taxon>
        <taxon>Magnoliopsida</taxon>
        <taxon>Liliopsida</taxon>
        <taxon>Poales</taxon>
        <taxon>Poaceae</taxon>
        <taxon>PACMAD clade</taxon>
        <taxon>Panicoideae</taxon>
        <taxon>Andropogonodae</taxon>
        <taxon>Andropogoneae</taxon>
        <taxon>Saccharinae</taxon>
        <taxon>Miscanthus</taxon>
    </lineage>
</organism>
<protein>
    <submittedName>
        <fullName evidence="3">Uncharacterized protein</fullName>
    </submittedName>
</protein>
<evidence type="ECO:0000313" key="3">
    <source>
        <dbReference type="EMBL" id="CAD6220231.1"/>
    </source>
</evidence>
<evidence type="ECO:0000313" key="4">
    <source>
        <dbReference type="Proteomes" id="UP000604825"/>
    </source>
</evidence>
<sequence length="205" mass="21483">MMNSSQLLIFSAPAANSTVGLSHWSSQETGMRSSLQSNLGTILACILSFLAAAVSNAGGVGGRSLYVPIQNIVLGLSLKTASEEACFLTLCSSKLEFPQHFVQTAAATTMFMVLFCASMSMVQFIILGVDGIASALLYAATCFIASIVGLVGIQGAIRRSGRASLIVFMVAGILALSAIVIACSGVVRVWEEYMSGQYMGFKLPC</sequence>
<evidence type="ECO:0000256" key="2">
    <source>
        <dbReference type="SAM" id="Phobius"/>
    </source>
</evidence>
<dbReference type="Proteomes" id="UP000604825">
    <property type="component" value="Unassembled WGS sequence"/>
</dbReference>
<dbReference type="GO" id="GO:0031464">
    <property type="term" value="C:Cul4A-RING E3 ubiquitin ligase complex"/>
    <property type="evidence" value="ECO:0007669"/>
    <property type="project" value="TreeGrafter"/>
</dbReference>